<dbReference type="RefSeq" id="WP_302042558.1">
    <property type="nucleotide sequence ID" value="NZ_JAUKPO010000089.1"/>
</dbReference>
<evidence type="ECO:0000313" key="2">
    <source>
        <dbReference type="Proteomes" id="UP001168528"/>
    </source>
</evidence>
<keyword evidence="2" id="KW-1185">Reference proteome</keyword>
<dbReference type="Proteomes" id="UP001168528">
    <property type="component" value="Unassembled WGS sequence"/>
</dbReference>
<gene>
    <name evidence="1" type="ORF">Q0590_36140</name>
</gene>
<name>A0ABT8RI29_9BACT</name>
<organism evidence="1 2">
    <name type="scientific">Rhodocytophaga aerolata</name>
    <dbReference type="NCBI Taxonomy" id="455078"/>
    <lineage>
        <taxon>Bacteria</taxon>
        <taxon>Pseudomonadati</taxon>
        <taxon>Bacteroidota</taxon>
        <taxon>Cytophagia</taxon>
        <taxon>Cytophagales</taxon>
        <taxon>Rhodocytophagaceae</taxon>
        <taxon>Rhodocytophaga</taxon>
    </lineage>
</organism>
<evidence type="ECO:0000313" key="1">
    <source>
        <dbReference type="EMBL" id="MDO1451761.1"/>
    </source>
</evidence>
<proteinExistence type="predicted"/>
<reference evidence="1" key="1">
    <citation type="submission" date="2023-07" db="EMBL/GenBank/DDBJ databases">
        <title>The genome sequence of Rhodocytophaga aerolata KACC 12507.</title>
        <authorList>
            <person name="Zhang X."/>
        </authorList>
    </citation>
    <scope>NUCLEOTIDE SEQUENCE</scope>
    <source>
        <strain evidence="1">KACC 12507</strain>
    </source>
</reference>
<sequence>MKINTESNIFLPGVIDIAFVEASHQLLLNEGRFEIVSTGNAAYMHTKQDLTFAPRSIKRVEIIHDWQLSTSGEDTYRLVLTYWGNESLSQTIEHTATYKKVVVN</sequence>
<comment type="caution">
    <text evidence="1">The sequence shown here is derived from an EMBL/GenBank/DDBJ whole genome shotgun (WGS) entry which is preliminary data.</text>
</comment>
<protein>
    <submittedName>
        <fullName evidence="1">Uncharacterized protein</fullName>
    </submittedName>
</protein>
<dbReference type="EMBL" id="JAUKPO010000089">
    <property type="protein sequence ID" value="MDO1451761.1"/>
    <property type="molecule type" value="Genomic_DNA"/>
</dbReference>
<accession>A0ABT8RI29</accession>